<gene>
    <name evidence="1" type="ORF">GCM10017161_41180</name>
</gene>
<dbReference type="RefSeq" id="WP_189774695.1">
    <property type="nucleotide sequence ID" value="NZ_BNCK01000014.1"/>
</dbReference>
<dbReference type="AlphaFoldDB" id="A0A919BQ94"/>
<reference evidence="1" key="1">
    <citation type="journal article" date="2014" name="Int. J. Syst. Evol. Microbiol.">
        <title>Complete genome sequence of Corynebacterium casei LMG S-19264T (=DSM 44701T), isolated from a smear-ripened cheese.</title>
        <authorList>
            <consortium name="US DOE Joint Genome Institute (JGI-PGF)"/>
            <person name="Walter F."/>
            <person name="Albersmeier A."/>
            <person name="Kalinowski J."/>
            <person name="Ruckert C."/>
        </authorList>
    </citation>
    <scope>NUCLEOTIDE SEQUENCE</scope>
    <source>
        <strain evidence="1">KCTC 42731</strain>
    </source>
</reference>
<protein>
    <submittedName>
        <fullName evidence="1">Uncharacterized protein</fullName>
    </submittedName>
</protein>
<proteinExistence type="predicted"/>
<sequence>MYSYSSFAELYAEQKPSIKRALDGFNQALLCDFYNWTYSQFNLGVYTPSTSQIMLFMARTLNDFVRYYQLPHDIEWAVLHNDWCLDEPFMDYFGD</sequence>
<name>A0A919BQ94_9GAMM</name>
<evidence type="ECO:0000313" key="1">
    <source>
        <dbReference type="EMBL" id="GHG07214.1"/>
    </source>
</evidence>
<reference evidence="1" key="2">
    <citation type="submission" date="2020-09" db="EMBL/GenBank/DDBJ databases">
        <authorList>
            <person name="Sun Q."/>
            <person name="Kim S."/>
        </authorList>
    </citation>
    <scope>NUCLEOTIDE SEQUENCE</scope>
    <source>
        <strain evidence="1">KCTC 42731</strain>
    </source>
</reference>
<dbReference type="Proteomes" id="UP000623842">
    <property type="component" value="Unassembled WGS sequence"/>
</dbReference>
<dbReference type="EMBL" id="BNCK01000014">
    <property type="protein sequence ID" value="GHG07214.1"/>
    <property type="molecule type" value="Genomic_DNA"/>
</dbReference>
<keyword evidence="2" id="KW-1185">Reference proteome</keyword>
<organism evidence="1 2">
    <name type="scientific">Thalassotalea marina</name>
    <dbReference type="NCBI Taxonomy" id="1673741"/>
    <lineage>
        <taxon>Bacteria</taxon>
        <taxon>Pseudomonadati</taxon>
        <taxon>Pseudomonadota</taxon>
        <taxon>Gammaproteobacteria</taxon>
        <taxon>Alteromonadales</taxon>
        <taxon>Colwelliaceae</taxon>
        <taxon>Thalassotalea</taxon>
    </lineage>
</organism>
<accession>A0A919BQ94</accession>
<comment type="caution">
    <text evidence="1">The sequence shown here is derived from an EMBL/GenBank/DDBJ whole genome shotgun (WGS) entry which is preliminary data.</text>
</comment>
<evidence type="ECO:0000313" key="2">
    <source>
        <dbReference type="Proteomes" id="UP000623842"/>
    </source>
</evidence>